<accession>A0A3N6M1K6</accession>
<proteinExistence type="predicted"/>
<keyword evidence="1" id="KW-0812">Transmembrane</keyword>
<dbReference type="RefSeq" id="WP_124194339.1">
    <property type="nucleotide sequence ID" value="NZ_REGA01000002.1"/>
</dbReference>
<keyword evidence="1" id="KW-1133">Transmembrane helix</keyword>
<sequence>MTSSDRDATTVILMLVFTILLAVAALFPAYFVWLTAPPVGGEFFPYIRATAAVIAAIVGAFLGAYIMQSSVSIARDLSGNDGDGDDG</sequence>
<keyword evidence="3" id="KW-1185">Reference proteome</keyword>
<protein>
    <submittedName>
        <fullName evidence="2">Uncharacterized protein</fullName>
    </submittedName>
</protein>
<dbReference type="AlphaFoldDB" id="A0A3N6M1K6"/>
<keyword evidence="1" id="KW-0472">Membrane</keyword>
<dbReference type="EMBL" id="REGA01000002">
    <property type="protein sequence ID" value="RQG97218.1"/>
    <property type="molecule type" value="Genomic_DNA"/>
</dbReference>
<comment type="caution">
    <text evidence="2">The sequence shown here is derived from an EMBL/GenBank/DDBJ whole genome shotgun (WGS) entry which is preliminary data.</text>
</comment>
<name>A0A3N6M1K6_NATCH</name>
<evidence type="ECO:0000256" key="1">
    <source>
        <dbReference type="SAM" id="Phobius"/>
    </source>
</evidence>
<gene>
    <name evidence="2" type="ORF">EA473_03870</name>
</gene>
<feature type="transmembrane region" description="Helical" evidence="1">
    <location>
        <begin position="46"/>
        <end position="67"/>
    </location>
</feature>
<organism evidence="2 3">
    <name type="scientific">Natrarchaeobius chitinivorans</name>
    <dbReference type="NCBI Taxonomy" id="1679083"/>
    <lineage>
        <taxon>Archaea</taxon>
        <taxon>Methanobacteriati</taxon>
        <taxon>Methanobacteriota</taxon>
        <taxon>Stenosarchaea group</taxon>
        <taxon>Halobacteria</taxon>
        <taxon>Halobacteriales</taxon>
        <taxon>Natrialbaceae</taxon>
        <taxon>Natrarchaeobius</taxon>
    </lineage>
</organism>
<evidence type="ECO:0000313" key="2">
    <source>
        <dbReference type="EMBL" id="RQG97218.1"/>
    </source>
</evidence>
<reference evidence="2 3" key="1">
    <citation type="submission" date="2018-10" db="EMBL/GenBank/DDBJ databases">
        <title>Natrarchaeobius chitinivorans gen. nov., sp. nov., and Natrarchaeobius haloalkaliphilus sp. nov., alkaliphilic, chitin-utilizing haloarchaea from hypersaline alkaline lakes.</title>
        <authorList>
            <person name="Sorokin D.Y."/>
            <person name="Elcheninov A.G."/>
            <person name="Kostrikina N.A."/>
            <person name="Bale N.J."/>
            <person name="Sinninghe Damste J.S."/>
            <person name="Khijniak T.V."/>
            <person name="Kublanov I.V."/>
            <person name="Toshchakov S.V."/>
        </authorList>
    </citation>
    <scope>NUCLEOTIDE SEQUENCE [LARGE SCALE GENOMIC DNA]</scope>
    <source>
        <strain evidence="2 3">AArcht4T</strain>
    </source>
</reference>
<feature type="transmembrane region" description="Helical" evidence="1">
    <location>
        <begin position="12"/>
        <end position="34"/>
    </location>
</feature>
<evidence type="ECO:0000313" key="3">
    <source>
        <dbReference type="Proteomes" id="UP000282323"/>
    </source>
</evidence>
<dbReference type="OrthoDB" id="386995at2157"/>
<dbReference type="Proteomes" id="UP000282323">
    <property type="component" value="Unassembled WGS sequence"/>
</dbReference>